<evidence type="ECO:0000256" key="5">
    <source>
        <dbReference type="SAM" id="Phobius"/>
    </source>
</evidence>
<keyword evidence="4" id="KW-0788">Thiol protease</keyword>
<dbReference type="Pfam" id="PF00877">
    <property type="entry name" value="NLPC_P60"/>
    <property type="match status" value="1"/>
</dbReference>
<evidence type="ECO:0000256" key="3">
    <source>
        <dbReference type="ARBA" id="ARBA00022801"/>
    </source>
</evidence>
<dbReference type="InterPro" id="IPR023346">
    <property type="entry name" value="Lysozyme-like_dom_sf"/>
</dbReference>
<organism evidence="7 8">
    <name type="scientific">Heyndrickxia camelliae</name>
    <dbReference type="NCBI Taxonomy" id="1707093"/>
    <lineage>
        <taxon>Bacteria</taxon>
        <taxon>Bacillati</taxon>
        <taxon>Bacillota</taxon>
        <taxon>Bacilli</taxon>
        <taxon>Bacillales</taxon>
        <taxon>Bacillaceae</taxon>
        <taxon>Heyndrickxia</taxon>
    </lineage>
</organism>
<keyword evidence="2" id="KW-0645">Protease</keyword>
<dbReference type="Proteomes" id="UP000233440">
    <property type="component" value="Unassembled WGS sequence"/>
</dbReference>
<dbReference type="OrthoDB" id="9813368at2"/>
<dbReference type="EMBL" id="PIQO01000023">
    <property type="protein sequence ID" value="PKR83079.1"/>
    <property type="molecule type" value="Genomic_DNA"/>
</dbReference>
<dbReference type="Gene3D" id="1.10.530.10">
    <property type="match status" value="1"/>
</dbReference>
<dbReference type="SUPFAM" id="SSF54001">
    <property type="entry name" value="Cysteine proteinases"/>
    <property type="match status" value="1"/>
</dbReference>
<protein>
    <submittedName>
        <fullName evidence="7">Peptidase P60</fullName>
    </submittedName>
</protein>
<evidence type="ECO:0000256" key="1">
    <source>
        <dbReference type="ARBA" id="ARBA00007074"/>
    </source>
</evidence>
<sequence length="342" mass="38050">MLTIGQTAYKHRKKIVVAILSFFLLIIVAVRGIISDPGNTGTAKINDNVKVWQPVVEEYAEKYGIGDYTETILAIMMVESGGNGPDIMQSSESIGLPPNSISDPVQSIKVGVQHLASVIKDAKKKGLDFWTPIQSYNFGSGFNNYVESHGKQYSFDLASGFAKKQANGKKVKYENPIADFNGNWRYAYGNMYYVMLVQEYLSTSSDIGNADASYLGQDKYKKLMSEVQKYNGWPYVWGGSNPNVGFDCSGLVQYNYRLIGYNLPRTAAEQYNATVRISEPKPGDLIFFKGTNSSRPSSAITHVGIYIDKNRMYDASDSGVGYSTWNRGYWKTHFAGFGRVVK</sequence>
<reference evidence="7 8" key="1">
    <citation type="submission" date="2017-11" db="EMBL/GenBank/DDBJ databases">
        <title>Bacillus camelliae sp. nov., isolated from pu'er tea.</title>
        <authorList>
            <person name="Niu L."/>
        </authorList>
    </citation>
    <scope>NUCLEOTIDE SEQUENCE [LARGE SCALE GENOMIC DNA]</scope>
    <source>
        <strain evidence="7 8">7578-1</strain>
    </source>
</reference>
<dbReference type="PANTHER" id="PTHR47053:SF5">
    <property type="entry name" value="BIFUNCTIONAL MURAMIDASE_DL-ENDOPEPTIDASE CWLT"/>
    <property type="match status" value="1"/>
</dbReference>
<comment type="caution">
    <text evidence="7">The sequence shown here is derived from an EMBL/GenBank/DDBJ whole genome shotgun (WGS) entry which is preliminary data.</text>
</comment>
<keyword evidence="5" id="KW-1133">Transmembrane helix</keyword>
<dbReference type="GO" id="GO:0006508">
    <property type="term" value="P:proteolysis"/>
    <property type="evidence" value="ECO:0007669"/>
    <property type="project" value="UniProtKB-KW"/>
</dbReference>
<feature type="domain" description="NlpC/P60" evidence="6">
    <location>
        <begin position="217"/>
        <end position="341"/>
    </location>
</feature>
<keyword evidence="5" id="KW-0472">Membrane</keyword>
<keyword evidence="3" id="KW-0378">Hydrolase</keyword>
<dbReference type="PANTHER" id="PTHR47053">
    <property type="entry name" value="MUREIN DD-ENDOPEPTIDASE MEPH-RELATED"/>
    <property type="match status" value="1"/>
</dbReference>
<evidence type="ECO:0000256" key="4">
    <source>
        <dbReference type="ARBA" id="ARBA00022807"/>
    </source>
</evidence>
<dbReference type="CDD" id="cd16891">
    <property type="entry name" value="CwlT-like"/>
    <property type="match status" value="1"/>
</dbReference>
<evidence type="ECO:0000313" key="7">
    <source>
        <dbReference type="EMBL" id="PKR83079.1"/>
    </source>
</evidence>
<dbReference type="SUPFAM" id="SSF53955">
    <property type="entry name" value="Lysozyme-like"/>
    <property type="match status" value="1"/>
</dbReference>
<gene>
    <name evidence="7" type="ORF">CWO92_21150</name>
</gene>
<accession>A0A2N3LER3</accession>
<dbReference type="Pfam" id="PF13702">
    <property type="entry name" value="Lysozyme_like"/>
    <property type="match status" value="1"/>
</dbReference>
<feature type="transmembrane region" description="Helical" evidence="5">
    <location>
        <begin position="15"/>
        <end position="34"/>
    </location>
</feature>
<keyword evidence="5" id="KW-0812">Transmembrane</keyword>
<evidence type="ECO:0000313" key="8">
    <source>
        <dbReference type="Proteomes" id="UP000233440"/>
    </source>
</evidence>
<name>A0A2N3LER3_9BACI</name>
<dbReference type="GO" id="GO:0008234">
    <property type="term" value="F:cysteine-type peptidase activity"/>
    <property type="evidence" value="ECO:0007669"/>
    <property type="project" value="UniProtKB-KW"/>
</dbReference>
<proteinExistence type="inferred from homology"/>
<dbReference type="PROSITE" id="PS51935">
    <property type="entry name" value="NLPC_P60"/>
    <property type="match status" value="1"/>
</dbReference>
<comment type="similarity">
    <text evidence="1">Belongs to the peptidase C40 family.</text>
</comment>
<dbReference type="AlphaFoldDB" id="A0A2N3LER3"/>
<dbReference type="InterPro" id="IPR038765">
    <property type="entry name" value="Papain-like_cys_pep_sf"/>
</dbReference>
<dbReference type="Gene3D" id="3.90.1720.10">
    <property type="entry name" value="endopeptidase domain like (from Nostoc punctiforme)"/>
    <property type="match status" value="1"/>
</dbReference>
<evidence type="ECO:0000256" key="2">
    <source>
        <dbReference type="ARBA" id="ARBA00022670"/>
    </source>
</evidence>
<evidence type="ECO:0000259" key="6">
    <source>
        <dbReference type="PROSITE" id="PS51935"/>
    </source>
</evidence>
<dbReference type="InterPro" id="IPR000064">
    <property type="entry name" value="NLP_P60_dom"/>
</dbReference>
<dbReference type="InterPro" id="IPR047194">
    <property type="entry name" value="CwlT-like_lysozyme"/>
</dbReference>
<dbReference type="InterPro" id="IPR051202">
    <property type="entry name" value="Peptidase_C40"/>
</dbReference>
<keyword evidence="8" id="KW-1185">Reference proteome</keyword>